<evidence type="ECO:0000256" key="1">
    <source>
        <dbReference type="ARBA" id="ARBA00022723"/>
    </source>
</evidence>
<dbReference type="EMBL" id="JALLPJ020000421">
    <property type="protein sequence ID" value="KAL3792779.1"/>
    <property type="molecule type" value="Genomic_DNA"/>
</dbReference>
<dbReference type="InterPro" id="IPR002893">
    <property type="entry name" value="Znf_MYND"/>
</dbReference>
<dbReference type="AlphaFoldDB" id="A0ABD3PYV8"/>
<comment type="caution">
    <text evidence="6">The sequence shown here is derived from an EMBL/GenBank/DDBJ whole genome shotgun (WGS) entry which is preliminary data.</text>
</comment>
<dbReference type="SUPFAM" id="SSF144232">
    <property type="entry name" value="HIT/MYND zinc finger-like"/>
    <property type="match status" value="1"/>
</dbReference>
<dbReference type="Pfam" id="PF01753">
    <property type="entry name" value="zf-MYND"/>
    <property type="match status" value="1"/>
</dbReference>
<evidence type="ECO:0000256" key="3">
    <source>
        <dbReference type="ARBA" id="ARBA00022833"/>
    </source>
</evidence>
<accession>A0ABD3PYV8</accession>
<proteinExistence type="predicted"/>
<evidence type="ECO:0000313" key="7">
    <source>
        <dbReference type="Proteomes" id="UP001530400"/>
    </source>
</evidence>
<dbReference type="Gene3D" id="6.10.140.2220">
    <property type="match status" value="1"/>
</dbReference>
<keyword evidence="2 4" id="KW-0863">Zinc-finger</keyword>
<evidence type="ECO:0000313" key="6">
    <source>
        <dbReference type="EMBL" id="KAL3792779.1"/>
    </source>
</evidence>
<dbReference type="PROSITE" id="PS50865">
    <property type="entry name" value="ZF_MYND_2"/>
    <property type="match status" value="1"/>
</dbReference>
<organism evidence="6 7">
    <name type="scientific">Cyclotella atomus</name>
    <dbReference type="NCBI Taxonomy" id="382360"/>
    <lineage>
        <taxon>Eukaryota</taxon>
        <taxon>Sar</taxon>
        <taxon>Stramenopiles</taxon>
        <taxon>Ochrophyta</taxon>
        <taxon>Bacillariophyta</taxon>
        <taxon>Coscinodiscophyceae</taxon>
        <taxon>Thalassiosirophycidae</taxon>
        <taxon>Stephanodiscales</taxon>
        <taxon>Stephanodiscaceae</taxon>
        <taxon>Cyclotella</taxon>
    </lineage>
</organism>
<gene>
    <name evidence="6" type="ORF">ACHAWO_002384</name>
</gene>
<dbReference type="GO" id="GO:0008270">
    <property type="term" value="F:zinc ion binding"/>
    <property type="evidence" value="ECO:0007669"/>
    <property type="project" value="UniProtKB-KW"/>
</dbReference>
<sequence>MDGALRLQPGHGMSLAGPNLASFLLAFCEVIHVENYTLPTFAGNWASCTVNNSVRPRQGLPRTPLIGSDWVREFVEKLQFFESQGKWISIRGSSKQATAQTLGAPSRSIDSQIFLAPPFAACDERVTDVMVREWHMQCRDSTQKSQSDTDQCAYFVKCIHNEDSKEKGGFCQLCEVDARERLDSIARGSLVLSLDEEMPHRGHAAIFRGNDGTMKMETWKYYCVGEVECVLAVLVASGLFAYDSPLFIAQDPNFLYPLIYDHGSIRAALEFVASHIDWNENIGPVKENVLEQLPLILRCQPGKYLQKCFCTNLEKYKSGSFQCCSRCNHRKYCSAKCQRDDWVIHKHECVPGNRRRGLHHTWPGWQAAIQCKGWCDWKCYTRRQTSQRFGQCAICKAFKSVLSIGAFCKKRKKKSRVFECMHGNAVCEECYLDFTTINILSKLKYNGQDMMSKAAIEQCQETHLSSFKLEPKDGTLNTSWPFECAEMEEYPKQIMILKALLETKSPMSLLATAAKTTYGGVLVDVVLRNSTKLEDVAEIL</sequence>
<keyword evidence="7" id="KW-1185">Reference proteome</keyword>
<keyword evidence="3" id="KW-0862">Zinc</keyword>
<reference evidence="6 7" key="1">
    <citation type="submission" date="2024-10" db="EMBL/GenBank/DDBJ databases">
        <title>Updated reference genomes for cyclostephanoid diatoms.</title>
        <authorList>
            <person name="Roberts W.R."/>
            <person name="Alverson A.J."/>
        </authorList>
    </citation>
    <scope>NUCLEOTIDE SEQUENCE [LARGE SCALE GENOMIC DNA]</scope>
    <source>
        <strain evidence="6 7">AJA010-31</strain>
    </source>
</reference>
<evidence type="ECO:0000256" key="4">
    <source>
        <dbReference type="PROSITE-ProRule" id="PRU00134"/>
    </source>
</evidence>
<feature type="domain" description="MYND-type" evidence="5">
    <location>
        <begin position="310"/>
        <end position="349"/>
    </location>
</feature>
<name>A0ABD3PYV8_9STRA</name>
<dbReference type="Proteomes" id="UP001530400">
    <property type="component" value="Unassembled WGS sequence"/>
</dbReference>
<evidence type="ECO:0000256" key="2">
    <source>
        <dbReference type="ARBA" id="ARBA00022771"/>
    </source>
</evidence>
<evidence type="ECO:0000259" key="5">
    <source>
        <dbReference type="PROSITE" id="PS50865"/>
    </source>
</evidence>
<keyword evidence="1" id="KW-0479">Metal-binding</keyword>
<protein>
    <recommendedName>
        <fullName evidence="5">MYND-type domain-containing protein</fullName>
    </recommendedName>
</protein>